<feature type="region of interest" description="Disordered" evidence="1">
    <location>
        <begin position="1"/>
        <end position="86"/>
    </location>
</feature>
<sequence length="130" mass="14852">MLKPPQVKRQSEQPKKSGRKDPVEKELAPRRLIKANITHSKCKGIGYNARSYTDESAPRKPKGRPRRPRKTKQTSKYNNEVGTSTNLEGSNIANVEVDMTKEDSFLSNTNDHMFYDTADEQFHSQIMQDA</sequence>
<evidence type="ECO:0000256" key="1">
    <source>
        <dbReference type="SAM" id="MobiDB-lite"/>
    </source>
</evidence>
<feature type="compositionally biased region" description="Polar residues" evidence="1">
    <location>
        <begin position="74"/>
        <end position="86"/>
    </location>
</feature>
<evidence type="ECO:0000313" key="3">
    <source>
        <dbReference type="Proteomes" id="UP000237000"/>
    </source>
</evidence>
<protein>
    <submittedName>
        <fullName evidence="2">Uncharacterized protein</fullName>
    </submittedName>
</protein>
<evidence type="ECO:0000313" key="2">
    <source>
        <dbReference type="EMBL" id="PON50404.1"/>
    </source>
</evidence>
<gene>
    <name evidence="2" type="ORF">TorRG33x02_314520</name>
</gene>
<dbReference type="Proteomes" id="UP000237000">
    <property type="component" value="Unassembled WGS sequence"/>
</dbReference>
<dbReference type="InParanoid" id="A0A2P5BNT7"/>
<organism evidence="2 3">
    <name type="scientific">Trema orientale</name>
    <name type="common">Charcoal tree</name>
    <name type="synonym">Celtis orientalis</name>
    <dbReference type="NCBI Taxonomy" id="63057"/>
    <lineage>
        <taxon>Eukaryota</taxon>
        <taxon>Viridiplantae</taxon>
        <taxon>Streptophyta</taxon>
        <taxon>Embryophyta</taxon>
        <taxon>Tracheophyta</taxon>
        <taxon>Spermatophyta</taxon>
        <taxon>Magnoliopsida</taxon>
        <taxon>eudicotyledons</taxon>
        <taxon>Gunneridae</taxon>
        <taxon>Pentapetalae</taxon>
        <taxon>rosids</taxon>
        <taxon>fabids</taxon>
        <taxon>Rosales</taxon>
        <taxon>Cannabaceae</taxon>
        <taxon>Trema</taxon>
    </lineage>
</organism>
<proteinExistence type="predicted"/>
<feature type="compositionally biased region" description="Basic residues" evidence="1">
    <location>
        <begin position="59"/>
        <end position="73"/>
    </location>
</feature>
<accession>A0A2P5BNT7</accession>
<dbReference type="AlphaFoldDB" id="A0A2P5BNT7"/>
<comment type="caution">
    <text evidence="2">The sequence shown here is derived from an EMBL/GenBank/DDBJ whole genome shotgun (WGS) entry which is preliminary data.</text>
</comment>
<name>A0A2P5BNT7_TREOI</name>
<dbReference type="EMBL" id="JXTC01000486">
    <property type="protein sequence ID" value="PON50404.1"/>
    <property type="molecule type" value="Genomic_DNA"/>
</dbReference>
<feature type="compositionally biased region" description="Basic and acidic residues" evidence="1">
    <location>
        <begin position="9"/>
        <end position="29"/>
    </location>
</feature>
<keyword evidence="3" id="KW-1185">Reference proteome</keyword>
<reference evidence="3" key="1">
    <citation type="submission" date="2016-06" db="EMBL/GenBank/DDBJ databases">
        <title>Parallel loss of symbiosis genes in relatives of nitrogen-fixing non-legume Parasponia.</title>
        <authorList>
            <person name="Van Velzen R."/>
            <person name="Holmer R."/>
            <person name="Bu F."/>
            <person name="Rutten L."/>
            <person name="Van Zeijl A."/>
            <person name="Liu W."/>
            <person name="Santuari L."/>
            <person name="Cao Q."/>
            <person name="Sharma T."/>
            <person name="Shen D."/>
            <person name="Roswanjaya Y."/>
            <person name="Wardhani T."/>
            <person name="Kalhor M.S."/>
            <person name="Jansen J."/>
            <person name="Van den Hoogen J."/>
            <person name="Gungor B."/>
            <person name="Hartog M."/>
            <person name="Hontelez J."/>
            <person name="Verver J."/>
            <person name="Yang W.-C."/>
            <person name="Schijlen E."/>
            <person name="Repin R."/>
            <person name="Schilthuizen M."/>
            <person name="Schranz E."/>
            <person name="Heidstra R."/>
            <person name="Miyata K."/>
            <person name="Fedorova E."/>
            <person name="Kohlen W."/>
            <person name="Bisseling T."/>
            <person name="Smit S."/>
            <person name="Geurts R."/>
        </authorList>
    </citation>
    <scope>NUCLEOTIDE SEQUENCE [LARGE SCALE GENOMIC DNA]</scope>
    <source>
        <strain evidence="3">cv. RG33-2</strain>
    </source>
</reference>